<name>A0A2S7XG58_9GAMM</name>
<reference evidence="2 3" key="2">
    <citation type="submission" date="2016-12" db="EMBL/GenBank/DDBJ databases">
        <title>Diversity of luminous bacteria.</title>
        <authorList>
            <person name="Yoshizawa S."/>
            <person name="Kogure K."/>
        </authorList>
    </citation>
    <scope>NUCLEOTIDE SEQUENCE [LARGE SCALE GENOMIC DNA]</scope>
    <source>
        <strain evidence="2 3">NBRC 105001</strain>
    </source>
</reference>
<evidence type="ECO:0000313" key="2">
    <source>
        <dbReference type="EMBL" id="PQJ92700.1"/>
    </source>
</evidence>
<accession>A0A2S7XG58</accession>
<dbReference type="OrthoDB" id="784829at2"/>
<reference evidence="1" key="4">
    <citation type="submission" date="2023-01" db="EMBL/GenBank/DDBJ databases">
        <title>Draft genome sequence of Aliivibrio sifiae strain NBRC 105001.</title>
        <authorList>
            <person name="Sun Q."/>
            <person name="Mori K."/>
        </authorList>
    </citation>
    <scope>NUCLEOTIDE SEQUENCE</scope>
    <source>
        <strain evidence="1">NBRC 105001</strain>
    </source>
</reference>
<evidence type="ECO:0000313" key="4">
    <source>
        <dbReference type="Proteomes" id="UP001156660"/>
    </source>
</evidence>
<dbReference type="AlphaFoldDB" id="A0A2S7XG58"/>
<dbReference type="RefSeq" id="WP_105062831.1">
    <property type="nucleotide sequence ID" value="NZ_BSOU01000004.1"/>
</dbReference>
<evidence type="ECO:0008006" key="5">
    <source>
        <dbReference type="Google" id="ProtNLM"/>
    </source>
</evidence>
<organism evidence="2 3">
    <name type="scientific">Aliivibrio sifiae</name>
    <dbReference type="NCBI Taxonomy" id="566293"/>
    <lineage>
        <taxon>Bacteria</taxon>
        <taxon>Pseudomonadati</taxon>
        <taxon>Pseudomonadota</taxon>
        <taxon>Gammaproteobacteria</taxon>
        <taxon>Vibrionales</taxon>
        <taxon>Vibrionaceae</taxon>
        <taxon>Aliivibrio</taxon>
    </lineage>
</organism>
<protein>
    <recommendedName>
        <fullName evidence="5">DUF3987 domain-containing protein</fullName>
    </recommendedName>
</protein>
<evidence type="ECO:0000313" key="3">
    <source>
        <dbReference type="Proteomes" id="UP000239273"/>
    </source>
</evidence>
<gene>
    <name evidence="2" type="ORF">BTO23_01015</name>
    <name evidence="1" type="ORF">GCM10007855_16510</name>
</gene>
<dbReference type="Proteomes" id="UP001156660">
    <property type="component" value="Unassembled WGS sequence"/>
</dbReference>
<sequence length="581" mass="66361">MRCAINIFKFLKGSIFTSGSNSLVLKSTTVIPCKKNPEENENITLDIECEYQDEMLRCYSQEQKELYEYEEMSYLNNRGMSMPVQESCQNYNQGYIVEWHDPEPITLNRFSPIDFDKTMVPSSLWKYIHEFSKSLNNSPLDYLAVSLIVALASLIGGTMSIAPKKNDKGWKVKPTLWGMIIGGPSRYKTPMMNRGMEPLYYAQQKVINVTNLKNQKKQDALNEIVDKKESDLKIQLSEALEKNDSKTAETLLEEIASLTRTNITKRDVIVNDATPEALLIRLADNRLGVLQFRDELSGFFASMNKQGREQERALFLEGFNASGSPYTQERVGREKVVLESVHLNILGAIQPKVLLPILHDRESGRVDDGLFERFQLAVWPDDGLTEYTDFSVSPESKDIVNELFTRVARLEEDEHHCFNFDSEAQELWDKWSKNFYSSVGNLSNEEQSIEIKYPAMVAKIALVLQVAINGEQEPDASLVGESLIDQEALRMAFKWLRYLRTHSRKIRSLTQGEGDASVSSLLANLSKFGGSFTKQQLSQKCWKGLTNRNDRDRALLELENKGYIKLVSEPRKMFLVHPDYC</sequence>
<reference evidence="1" key="1">
    <citation type="journal article" date="2014" name="Int. J. Syst. Evol. Microbiol.">
        <title>Complete genome of a new Firmicutes species belonging to the dominant human colonic microbiota ('Ruminococcus bicirculans') reveals two chromosomes and a selective capacity to utilize plant glucans.</title>
        <authorList>
            <consortium name="NISC Comparative Sequencing Program"/>
            <person name="Wegmann U."/>
            <person name="Louis P."/>
            <person name="Goesmann A."/>
            <person name="Henrissat B."/>
            <person name="Duncan S.H."/>
            <person name="Flint H.J."/>
        </authorList>
    </citation>
    <scope>NUCLEOTIDE SEQUENCE</scope>
    <source>
        <strain evidence="1">NBRC 105001</strain>
    </source>
</reference>
<evidence type="ECO:0000313" key="1">
    <source>
        <dbReference type="EMBL" id="GLR74777.1"/>
    </source>
</evidence>
<dbReference type="Proteomes" id="UP000239273">
    <property type="component" value="Unassembled WGS sequence"/>
</dbReference>
<dbReference type="Pfam" id="PF13148">
    <property type="entry name" value="DUF3987"/>
    <property type="match status" value="1"/>
</dbReference>
<dbReference type="EMBL" id="BSOU01000004">
    <property type="protein sequence ID" value="GLR74777.1"/>
    <property type="molecule type" value="Genomic_DNA"/>
</dbReference>
<dbReference type="InterPro" id="IPR025048">
    <property type="entry name" value="DUF3987"/>
</dbReference>
<reference evidence="4" key="3">
    <citation type="journal article" date="2019" name="Int. J. Syst. Evol. Microbiol.">
        <title>The Global Catalogue of Microorganisms (GCM) 10K type strain sequencing project: providing services to taxonomists for standard genome sequencing and annotation.</title>
        <authorList>
            <consortium name="The Broad Institute Genomics Platform"/>
            <consortium name="The Broad Institute Genome Sequencing Center for Infectious Disease"/>
            <person name="Wu L."/>
            <person name="Ma J."/>
        </authorList>
    </citation>
    <scope>NUCLEOTIDE SEQUENCE [LARGE SCALE GENOMIC DNA]</scope>
    <source>
        <strain evidence="4">NBRC 105001</strain>
    </source>
</reference>
<proteinExistence type="predicted"/>
<comment type="caution">
    <text evidence="2">The sequence shown here is derived from an EMBL/GenBank/DDBJ whole genome shotgun (WGS) entry which is preliminary data.</text>
</comment>
<dbReference type="EMBL" id="MSCP01000001">
    <property type="protein sequence ID" value="PQJ92700.1"/>
    <property type="molecule type" value="Genomic_DNA"/>
</dbReference>
<keyword evidence="4" id="KW-1185">Reference proteome</keyword>